<protein>
    <submittedName>
        <fullName evidence="1">Uncharacterized protein</fullName>
    </submittedName>
</protein>
<name>A0A2T7FE21_9POAL</name>
<accession>A0A2T7FE21</accession>
<dbReference type="Gramene" id="PUZ78330">
    <property type="protein sequence ID" value="PUZ78330"/>
    <property type="gene ID" value="GQ55_1G443800"/>
</dbReference>
<sequence>MKQRLPSQRHRCPPLSTPYCVASPVGSRVVGLCLAKASVWSPLPICWLVPPDSP</sequence>
<proteinExistence type="predicted"/>
<keyword evidence="2" id="KW-1185">Reference proteome</keyword>
<gene>
    <name evidence="1" type="ORF">GQ55_1G443800</name>
</gene>
<dbReference type="EMBL" id="CM009749">
    <property type="protein sequence ID" value="PUZ78330.1"/>
    <property type="molecule type" value="Genomic_DNA"/>
</dbReference>
<dbReference type="AlphaFoldDB" id="A0A2T7FE21"/>
<reference evidence="1 2" key="1">
    <citation type="submission" date="2018-04" db="EMBL/GenBank/DDBJ databases">
        <title>WGS assembly of Panicum hallii var. hallii HAL2.</title>
        <authorList>
            <person name="Lovell J."/>
            <person name="Jenkins J."/>
            <person name="Lowry D."/>
            <person name="Mamidi S."/>
            <person name="Sreedasyam A."/>
            <person name="Weng X."/>
            <person name="Barry K."/>
            <person name="Bonette J."/>
            <person name="Campitelli B."/>
            <person name="Daum C."/>
            <person name="Gordon S."/>
            <person name="Gould B."/>
            <person name="Lipzen A."/>
            <person name="MacQueen A."/>
            <person name="Palacio-Mejia J."/>
            <person name="Plott C."/>
            <person name="Shakirov E."/>
            <person name="Shu S."/>
            <person name="Yoshinaga Y."/>
            <person name="Zane M."/>
            <person name="Rokhsar D."/>
            <person name="Grimwood J."/>
            <person name="Schmutz J."/>
            <person name="Juenger T."/>
        </authorList>
    </citation>
    <scope>NUCLEOTIDE SEQUENCE [LARGE SCALE GENOMIC DNA]</scope>
    <source>
        <strain evidence="2">cv. HAL2</strain>
    </source>
</reference>
<organism evidence="1 2">
    <name type="scientific">Panicum hallii var. hallii</name>
    <dbReference type="NCBI Taxonomy" id="1504633"/>
    <lineage>
        <taxon>Eukaryota</taxon>
        <taxon>Viridiplantae</taxon>
        <taxon>Streptophyta</taxon>
        <taxon>Embryophyta</taxon>
        <taxon>Tracheophyta</taxon>
        <taxon>Spermatophyta</taxon>
        <taxon>Magnoliopsida</taxon>
        <taxon>Liliopsida</taxon>
        <taxon>Poales</taxon>
        <taxon>Poaceae</taxon>
        <taxon>PACMAD clade</taxon>
        <taxon>Panicoideae</taxon>
        <taxon>Panicodae</taxon>
        <taxon>Paniceae</taxon>
        <taxon>Panicinae</taxon>
        <taxon>Panicum</taxon>
        <taxon>Panicum sect. Panicum</taxon>
    </lineage>
</organism>
<evidence type="ECO:0000313" key="2">
    <source>
        <dbReference type="Proteomes" id="UP000244336"/>
    </source>
</evidence>
<evidence type="ECO:0000313" key="1">
    <source>
        <dbReference type="EMBL" id="PUZ78330.1"/>
    </source>
</evidence>
<dbReference type="Proteomes" id="UP000244336">
    <property type="component" value="Chromosome 1"/>
</dbReference>